<dbReference type="NCBIfam" id="NF002542">
    <property type="entry name" value="PRK02101.1-3"/>
    <property type="match status" value="1"/>
</dbReference>
<dbReference type="GO" id="GO:0033194">
    <property type="term" value="P:response to hydroperoxide"/>
    <property type="evidence" value="ECO:0007669"/>
    <property type="project" value="TreeGrafter"/>
</dbReference>
<dbReference type="RefSeq" id="WP_009196609.1">
    <property type="nucleotide sequence ID" value="NZ_AODQ01000099.1"/>
</dbReference>
<name>M7N2Y7_9BACT</name>
<dbReference type="OrthoDB" id="9777133at2"/>
<accession>M7N2Y7</accession>
<dbReference type="Pfam" id="PF03883">
    <property type="entry name" value="H2O2_YaaD"/>
    <property type="match status" value="1"/>
</dbReference>
<dbReference type="InterPro" id="IPR005583">
    <property type="entry name" value="YaaA"/>
</dbReference>
<proteinExistence type="inferred from homology"/>
<keyword evidence="3" id="KW-1185">Reference proteome</keyword>
<protein>
    <recommendedName>
        <fullName evidence="1">UPF0246 protein ADICEAN_03226</fullName>
    </recommendedName>
</protein>
<reference evidence="2 3" key="1">
    <citation type="journal article" date="2013" name="Genome Announc.">
        <title>Draft Genome Sequence of Cesiribacter andamanensis Strain AMV16T, Isolated from a Soil Sample from a Mud Volcano in the Andaman Islands, India.</title>
        <authorList>
            <person name="Shivaji S."/>
            <person name="Ara S."/>
            <person name="Begum Z."/>
            <person name="Srinivas T.N."/>
            <person name="Singh A."/>
            <person name="Kumar Pinnaka A."/>
        </authorList>
    </citation>
    <scope>NUCLEOTIDE SEQUENCE [LARGE SCALE GENOMIC DNA]</scope>
    <source>
        <strain evidence="2 3">AMV16</strain>
    </source>
</reference>
<dbReference type="PATRIC" id="fig|1279009.4.peg.3273"/>
<dbReference type="PANTHER" id="PTHR30283">
    <property type="entry name" value="PEROXIDE STRESS RESPONSE PROTEIN YAAA"/>
    <property type="match status" value="1"/>
</dbReference>
<dbReference type="STRING" id="1279009.ADICEAN_03226"/>
<dbReference type="AlphaFoldDB" id="M7N2Y7"/>
<comment type="caution">
    <text evidence="2">The sequence shown here is derived from an EMBL/GenBank/DDBJ whole genome shotgun (WGS) entry which is preliminary data.</text>
</comment>
<evidence type="ECO:0000256" key="1">
    <source>
        <dbReference type="HAMAP-Rule" id="MF_00652"/>
    </source>
</evidence>
<dbReference type="PANTHER" id="PTHR30283:SF4">
    <property type="entry name" value="PEROXIDE STRESS RESISTANCE PROTEIN YAAA"/>
    <property type="match status" value="1"/>
</dbReference>
<dbReference type="eggNOG" id="COG3022">
    <property type="taxonomic scope" value="Bacteria"/>
</dbReference>
<dbReference type="EMBL" id="AODQ01000099">
    <property type="protein sequence ID" value="EMR01652.1"/>
    <property type="molecule type" value="Genomic_DNA"/>
</dbReference>
<organism evidence="2 3">
    <name type="scientific">Cesiribacter andamanensis AMV16</name>
    <dbReference type="NCBI Taxonomy" id="1279009"/>
    <lineage>
        <taxon>Bacteria</taxon>
        <taxon>Pseudomonadati</taxon>
        <taxon>Bacteroidota</taxon>
        <taxon>Cytophagia</taxon>
        <taxon>Cytophagales</taxon>
        <taxon>Cesiribacteraceae</taxon>
        <taxon>Cesiribacter</taxon>
    </lineage>
</organism>
<gene>
    <name evidence="2" type="ORF">ADICEAN_03226</name>
</gene>
<dbReference type="Proteomes" id="UP000011910">
    <property type="component" value="Unassembled WGS sequence"/>
</dbReference>
<evidence type="ECO:0000313" key="3">
    <source>
        <dbReference type="Proteomes" id="UP000011910"/>
    </source>
</evidence>
<dbReference type="HAMAP" id="MF_00652">
    <property type="entry name" value="UPF0246"/>
    <property type="match status" value="1"/>
</dbReference>
<sequence length="254" mass="29112">MLVIISPSKTQDFSPLRQPLAHSQPQLLKESSLLAKELQKLKPRALAELMDLSDKLADLNWSRYQQWQPPFTPENAKPALFAFKGDVYTGIPVEDYTPNELAYAQEHLRILSGLYGLLRPLDLMQPYRLEMKIKLKNKRGADLYKFWGNRLTQALNEALAGQQEPVLINLASNEYVKALQPKNIKGRILTPQFKEFKEGKYTTIALFAKRARGLMTDYILRNRIEEPEALKGFALDGYSFSEPLSTPAEWVFVR</sequence>
<comment type="similarity">
    <text evidence="1">Belongs to the UPF0246 family.</text>
</comment>
<dbReference type="GO" id="GO:0005829">
    <property type="term" value="C:cytosol"/>
    <property type="evidence" value="ECO:0007669"/>
    <property type="project" value="TreeGrafter"/>
</dbReference>
<evidence type="ECO:0000313" key="2">
    <source>
        <dbReference type="EMBL" id="EMR01652.1"/>
    </source>
</evidence>